<evidence type="ECO:0000313" key="1">
    <source>
        <dbReference type="EMBL" id="KAF4965534.1"/>
    </source>
</evidence>
<dbReference type="AlphaFoldDB" id="A0A8H4TWZ2"/>
<keyword evidence="2" id="KW-1185">Reference proteome</keyword>
<dbReference type="Proteomes" id="UP000635477">
    <property type="component" value="Unassembled WGS sequence"/>
</dbReference>
<evidence type="ECO:0000313" key="2">
    <source>
        <dbReference type="Proteomes" id="UP000635477"/>
    </source>
</evidence>
<gene>
    <name evidence="1" type="ORF">FZEAL_10748</name>
</gene>
<dbReference type="OrthoDB" id="5364416at2759"/>
<protein>
    <submittedName>
        <fullName evidence="1">Uncharacterized protein</fullName>
    </submittedName>
</protein>
<accession>A0A8H4TWZ2</accession>
<dbReference type="EMBL" id="JABEYC010001395">
    <property type="protein sequence ID" value="KAF4965534.1"/>
    <property type="molecule type" value="Genomic_DNA"/>
</dbReference>
<reference evidence="1" key="1">
    <citation type="journal article" date="2020" name="BMC Genomics">
        <title>Correction to: Identification and distribution of gene clusters required for synthesis of sphingolipid metabolism inhibitors in diverse species of the filamentous fungus Fusarium.</title>
        <authorList>
            <person name="Kim H.S."/>
            <person name="Lohmar J.M."/>
            <person name="Busman M."/>
            <person name="Brown D.W."/>
            <person name="Naumann T.A."/>
            <person name="Divon H.H."/>
            <person name="Lysoe E."/>
            <person name="Uhlig S."/>
            <person name="Proctor R.H."/>
        </authorList>
    </citation>
    <scope>NUCLEOTIDE SEQUENCE</scope>
    <source>
        <strain evidence="1">NRRL 22465</strain>
    </source>
</reference>
<proteinExistence type="predicted"/>
<organism evidence="1 2">
    <name type="scientific">Fusarium zealandicum</name>
    <dbReference type="NCBI Taxonomy" id="1053134"/>
    <lineage>
        <taxon>Eukaryota</taxon>
        <taxon>Fungi</taxon>
        <taxon>Dikarya</taxon>
        <taxon>Ascomycota</taxon>
        <taxon>Pezizomycotina</taxon>
        <taxon>Sordariomycetes</taxon>
        <taxon>Hypocreomycetidae</taxon>
        <taxon>Hypocreales</taxon>
        <taxon>Nectriaceae</taxon>
        <taxon>Fusarium</taxon>
        <taxon>Fusarium staphyleae species complex</taxon>
    </lineage>
</organism>
<feature type="non-terminal residue" evidence="1">
    <location>
        <position position="130"/>
    </location>
</feature>
<dbReference type="Pfam" id="PF13563">
    <property type="entry name" value="2_5_RNA_ligase2"/>
    <property type="match status" value="1"/>
</dbReference>
<reference evidence="1" key="2">
    <citation type="submission" date="2020-05" db="EMBL/GenBank/DDBJ databases">
        <authorList>
            <person name="Kim H.-S."/>
            <person name="Proctor R.H."/>
            <person name="Brown D.W."/>
        </authorList>
    </citation>
    <scope>NUCLEOTIDE SEQUENCE</scope>
    <source>
        <strain evidence="1">NRRL 22465</strain>
    </source>
</reference>
<name>A0A8H4TWZ2_9HYPO</name>
<sequence>MMPDHKTAMEYSTNARHERHDAYKPNVPNEEEDHYILSLLTDVAHHKRMTALRAQWFPTHMLKVDAHVTLFQALPGSKLLEVKKDIAAVAARTAKFQILATNDGVYEMRKGVGINISDSGKESGQKKAAG</sequence>
<comment type="caution">
    <text evidence="1">The sequence shown here is derived from an EMBL/GenBank/DDBJ whole genome shotgun (WGS) entry which is preliminary data.</text>
</comment>